<dbReference type="EMBL" id="JAINUF010000013">
    <property type="protein sequence ID" value="KAJ8343323.1"/>
    <property type="molecule type" value="Genomic_DNA"/>
</dbReference>
<comment type="caution">
    <text evidence="2">The sequence shown here is derived from an EMBL/GenBank/DDBJ whole genome shotgun (WGS) entry which is preliminary data.</text>
</comment>
<dbReference type="Proteomes" id="UP001152622">
    <property type="component" value="Chromosome 13"/>
</dbReference>
<accession>A0A9Q1EQZ5</accession>
<protein>
    <submittedName>
        <fullName evidence="2">Uncharacterized protein</fullName>
    </submittedName>
</protein>
<dbReference type="AlphaFoldDB" id="A0A9Q1EQZ5"/>
<keyword evidence="3" id="KW-1185">Reference proteome</keyword>
<evidence type="ECO:0000313" key="2">
    <source>
        <dbReference type="EMBL" id="KAJ8343323.1"/>
    </source>
</evidence>
<evidence type="ECO:0000313" key="3">
    <source>
        <dbReference type="Proteomes" id="UP001152622"/>
    </source>
</evidence>
<sequence>MSTATAFSQGSVRAQPNEESTAAHLCEYVCVRQRHNSANLQQHFMSYRWRSRAVRTASRPYASLCQRRGALICASVTDSSGPGSCLHTDPNDFSKRQEYAGVLPQERPEWRR</sequence>
<proteinExistence type="predicted"/>
<evidence type="ECO:0000256" key="1">
    <source>
        <dbReference type="SAM" id="MobiDB-lite"/>
    </source>
</evidence>
<organism evidence="2 3">
    <name type="scientific">Synaphobranchus kaupii</name>
    <name type="common">Kaup's arrowtooth eel</name>
    <dbReference type="NCBI Taxonomy" id="118154"/>
    <lineage>
        <taxon>Eukaryota</taxon>
        <taxon>Metazoa</taxon>
        <taxon>Chordata</taxon>
        <taxon>Craniata</taxon>
        <taxon>Vertebrata</taxon>
        <taxon>Euteleostomi</taxon>
        <taxon>Actinopterygii</taxon>
        <taxon>Neopterygii</taxon>
        <taxon>Teleostei</taxon>
        <taxon>Anguilliformes</taxon>
        <taxon>Synaphobranchidae</taxon>
        <taxon>Synaphobranchus</taxon>
    </lineage>
</organism>
<reference evidence="2" key="1">
    <citation type="journal article" date="2023" name="Science">
        <title>Genome structures resolve the early diversification of teleost fishes.</title>
        <authorList>
            <person name="Parey E."/>
            <person name="Louis A."/>
            <person name="Montfort J."/>
            <person name="Bouchez O."/>
            <person name="Roques C."/>
            <person name="Iampietro C."/>
            <person name="Lluch J."/>
            <person name="Castinel A."/>
            <person name="Donnadieu C."/>
            <person name="Desvignes T."/>
            <person name="Floi Bucao C."/>
            <person name="Jouanno E."/>
            <person name="Wen M."/>
            <person name="Mejri S."/>
            <person name="Dirks R."/>
            <person name="Jansen H."/>
            <person name="Henkel C."/>
            <person name="Chen W.J."/>
            <person name="Zahm M."/>
            <person name="Cabau C."/>
            <person name="Klopp C."/>
            <person name="Thompson A.W."/>
            <person name="Robinson-Rechavi M."/>
            <person name="Braasch I."/>
            <person name="Lecointre G."/>
            <person name="Bobe J."/>
            <person name="Postlethwait J.H."/>
            <person name="Berthelot C."/>
            <person name="Roest Crollius H."/>
            <person name="Guiguen Y."/>
        </authorList>
    </citation>
    <scope>NUCLEOTIDE SEQUENCE</scope>
    <source>
        <strain evidence="2">WJC10195</strain>
    </source>
</reference>
<feature type="region of interest" description="Disordered" evidence="1">
    <location>
        <begin position="1"/>
        <end position="20"/>
    </location>
</feature>
<gene>
    <name evidence="2" type="ORF">SKAU_G00306520</name>
</gene>
<name>A0A9Q1EQZ5_SYNKA</name>